<dbReference type="Gene3D" id="3.20.20.220">
    <property type="match status" value="1"/>
</dbReference>
<keyword evidence="9" id="KW-1185">Reference proteome</keyword>
<dbReference type="Proteomes" id="UP000053660">
    <property type="component" value="Unassembled WGS sequence"/>
</dbReference>
<dbReference type="InterPro" id="IPR003171">
    <property type="entry name" value="Mehydrof_redctse-like"/>
</dbReference>
<evidence type="ECO:0000256" key="4">
    <source>
        <dbReference type="ARBA" id="ARBA00022630"/>
    </source>
</evidence>
<evidence type="ECO:0000256" key="2">
    <source>
        <dbReference type="ARBA" id="ARBA00004777"/>
    </source>
</evidence>
<dbReference type="GO" id="GO:0004489">
    <property type="term" value="F:methylenetetrahydrofolate reductase [NAD(P)H] activity"/>
    <property type="evidence" value="ECO:0007669"/>
    <property type="project" value="InterPro"/>
</dbReference>
<dbReference type="PANTHER" id="PTHR45754">
    <property type="entry name" value="METHYLENETETRAHYDROFOLATE REDUCTASE"/>
    <property type="match status" value="1"/>
</dbReference>
<comment type="pathway">
    <text evidence="2 7">One-carbon metabolism; tetrahydrofolate interconversion.</text>
</comment>
<dbReference type="OrthoDB" id="5805987at2759"/>
<dbReference type="AlphaFoldDB" id="A0A0B1T5V1"/>
<accession>A0A0B1T5V1</accession>
<keyword evidence="4" id="KW-0285">Flavoprotein</keyword>
<protein>
    <submittedName>
        <fullName evidence="8">Methylenetetrahydrofolate reductase</fullName>
    </submittedName>
</protein>
<keyword evidence="6" id="KW-0560">Oxidoreductase</keyword>
<dbReference type="SUPFAM" id="SSF51730">
    <property type="entry name" value="FAD-linked oxidoreductase"/>
    <property type="match status" value="1"/>
</dbReference>
<evidence type="ECO:0000313" key="9">
    <source>
        <dbReference type="Proteomes" id="UP000053660"/>
    </source>
</evidence>
<dbReference type="Pfam" id="PF02219">
    <property type="entry name" value="MTHFR"/>
    <property type="match status" value="1"/>
</dbReference>
<evidence type="ECO:0000256" key="7">
    <source>
        <dbReference type="RuleBase" id="RU004254"/>
    </source>
</evidence>
<dbReference type="GO" id="GO:0035999">
    <property type="term" value="P:tetrahydrofolate interconversion"/>
    <property type="evidence" value="ECO:0007669"/>
    <property type="project" value="UniProtKB-UniPathway"/>
</dbReference>
<sequence>MKWFSPFWCVKVGHGNKYVPLHERIDRRIKDKTPFFSLEFFPPKTANGVANFFTRLDRFNEGGPLFVDITWHLGSDPANMNKETSSSSIAAGCLDYCRVDTMLHMTCAQYSKEQTIKHLEQSKSVGLRNILALRGDLPNIVRSLRKDTDDAPIYKYRALDMIRWIREEFGDYFTIACSGTSLKGPLNYRDDYVVKFCAT</sequence>
<proteinExistence type="inferred from homology"/>
<evidence type="ECO:0000256" key="5">
    <source>
        <dbReference type="ARBA" id="ARBA00022827"/>
    </source>
</evidence>
<keyword evidence="5" id="KW-0274">FAD</keyword>
<comment type="similarity">
    <text evidence="3">Belongs to the methylenetetrahydrofolate reductase family.</text>
</comment>
<evidence type="ECO:0000256" key="3">
    <source>
        <dbReference type="ARBA" id="ARBA00006743"/>
    </source>
</evidence>
<dbReference type="PANTHER" id="PTHR45754:SF3">
    <property type="entry name" value="METHYLENETETRAHYDROFOLATE REDUCTASE (NADPH)"/>
    <property type="match status" value="1"/>
</dbReference>
<reference evidence="8 9" key="1">
    <citation type="submission" date="2014-03" db="EMBL/GenBank/DDBJ databases">
        <title>Draft genome of the hookworm Oesophagostomum dentatum.</title>
        <authorList>
            <person name="Mitreva M."/>
        </authorList>
    </citation>
    <scope>NUCLEOTIDE SEQUENCE [LARGE SCALE GENOMIC DNA]</scope>
    <source>
        <strain evidence="8 9">OD-Hann</strain>
    </source>
</reference>
<evidence type="ECO:0000313" key="8">
    <source>
        <dbReference type="EMBL" id="KHJ90770.1"/>
    </source>
</evidence>
<comment type="cofactor">
    <cofactor evidence="1">
        <name>FAD</name>
        <dbReference type="ChEBI" id="CHEBI:57692"/>
    </cofactor>
</comment>
<dbReference type="UniPathway" id="UPA00193"/>
<dbReference type="InterPro" id="IPR029041">
    <property type="entry name" value="FAD-linked_oxidoreductase-like"/>
</dbReference>
<evidence type="ECO:0000256" key="1">
    <source>
        <dbReference type="ARBA" id="ARBA00001974"/>
    </source>
</evidence>
<gene>
    <name evidence="8" type="ORF">OESDEN_09378</name>
</gene>
<dbReference type="GO" id="GO:0071949">
    <property type="term" value="F:FAD binding"/>
    <property type="evidence" value="ECO:0007669"/>
    <property type="project" value="TreeGrafter"/>
</dbReference>
<name>A0A0B1T5V1_OESDE</name>
<dbReference type="EMBL" id="KN552670">
    <property type="protein sequence ID" value="KHJ90770.1"/>
    <property type="molecule type" value="Genomic_DNA"/>
</dbReference>
<dbReference type="GO" id="GO:0005829">
    <property type="term" value="C:cytosol"/>
    <property type="evidence" value="ECO:0007669"/>
    <property type="project" value="TreeGrafter"/>
</dbReference>
<organism evidence="8 9">
    <name type="scientific">Oesophagostomum dentatum</name>
    <name type="common">Nodular worm</name>
    <dbReference type="NCBI Taxonomy" id="61180"/>
    <lineage>
        <taxon>Eukaryota</taxon>
        <taxon>Metazoa</taxon>
        <taxon>Ecdysozoa</taxon>
        <taxon>Nematoda</taxon>
        <taxon>Chromadorea</taxon>
        <taxon>Rhabditida</taxon>
        <taxon>Rhabditina</taxon>
        <taxon>Rhabditomorpha</taxon>
        <taxon>Strongyloidea</taxon>
        <taxon>Strongylidae</taxon>
        <taxon>Oesophagostomum</taxon>
    </lineage>
</organism>
<evidence type="ECO:0000256" key="6">
    <source>
        <dbReference type="ARBA" id="ARBA00023002"/>
    </source>
</evidence>
<dbReference type="GO" id="GO:0009086">
    <property type="term" value="P:methionine biosynthetic process"/>
    <property type="evidence" value="ECO:0007669"/>
    <property type="project" value="TreeGrafter"/>
</dbReference>